<sequence length="127" mass="13553">MRTPRGSDGDLVIRTAHGREVTTELAGTYLRRLRGMLGRRHLPDALLLRPGNSVHGMGMLVALDVAQLVPGPDDGSYRVLRTCLLRPAGLVGARRGVVAVLEAPRGSFGRWGLAAGDVLHVDQAAAR</sequence>
<dbReference type="Proteomes" id="UP001595685">
    <property type="component" value="Unassembled WGS sequence"/>
</dbReference>
<dbReference type="Gene3D" id="2.60.120.1140">
    <property type="entry name" value="Protein of unknown function DUF192"/>
    <property type="match status" value="1"/>
</dbReference>
<dbReference type="InterPro" id="IPR038695">
    <property type="entry name" value="Saro_0823-like_sf"/>
</dbReference>
<evidence type="ECO:0000313" key="2">
    <source>
        <dbReference type="Proteomes" id="UP001595685"/>
    </source>
</evidence>
<proteinExistence type="predicted"/>
<organism evidence="1 2">
    <name type="scientific">Aquipuribacter hungaricus</name>
    <dbReference type="NCBI Taxonomy" id="545624"/>
    <lineage>
        <taxon>Bacteria</taxon>
        <taxon>Bacillati</taxon>
        <taxon>Actinomycetota</taxon>
        <taxon>Actinomycetes</taxon>
        <taxon>Micrococcales</taxon>
        <taxon>Intrasporangiaceae</taxon>
        <taxon>Aquipuribacter</taxon>
    </lineage>
</organism>
<name>A0ABV7WJF1_9MICO</name>
<dbReference type="EMBL" id="JBHRWW010000012">
    <property type="protein sequence ID" value="MFC3689745.1"/>
    <property type="molecule type" value="Genomic_DNA"/>
</dbReference>
<evidence type="ECO:0008006" key="3">
    <source>
        <dbReference type="Google" id="ProtNLM"/>
    </source>
</evidence>
<dbReference type="RefSeq" id="WP_340294996.1">
    <property type="nucleotide sequence ID" value="NZ_JBBEOI010000198.1"/>
</dbReference>
<gene>
    <name evidence="1" type="ORF">ACFOLH_15460</name>
</gene>
<protein>
    <recommendedName>
        <fullName evidence="3">DUF192 domain-containing protein</fullName>
    </recommendedName>
</protein>
<evidence type="ECO:0000313" key="1">
    <source>
        <dbReference type="EMBL" id="MFC3689745.1"/>
    </source>
</evidence>
<accession>A0ABV7WJF1</accession>
<comment type="caution">
    <text evidence="1">The sequence shown here is derived from an EMBL/GenBank/DDBJ whole genome shotgun (WGS) entry which is preliminary data.</text>
</comment>
<reference evidence="2" key="1">
    <citation type="journal article" date="2019" name="Int. J. Syst. Evol. Microbiol.">
        <title>The Global Catalogue of Microorganisms (GCM) 10K type strain sequencing project: providing services to taxonomists for standard genome sequencing and annotation.</title>
        <authorList>
            <consortium name="The Broad Institute Genomics Platform"/>
            <consortium name="The Broad Institute Genome Sequencing Center for Infectious Disease"/>
            <person name="Wu L."/>
            <person name="Ma J."/>
        </authorList>
    </citation>
    <scope>NUCLEOTIDE SEQUENCE [LARGE SCALE GENOMIC DNA]</scope>
    <source>
        <strain evidence="2">NCAIM B.02333</strain>
    </source>
</reference>
<keyword evidence="2" id="KW-1185">Reference proteome</keyword>